<dbReference type="AlphaFoldDB" id="A0A1S3JNM9"/>
<dbReference type="InParanoid" id="A0A1S3JNM9"/>
<keyword evidence="2" id="KW-0472">Membrane</keyword>
<feature type="transmembrane region" description="Helical" evidence="2">
    <location>
        <begin position="450"/>
        <end position="471"/>
    </location>
</feature>
<feature type="transmembrane region" description="Helical" evidence="2">
    <location>
        <begin position="144"/>
        <end position="168"/>
    </location>
</feature>
<feature type="transmembrane region" description="Helical" evidence="2">
    <location>
        <begin position="338"/>
        <end position="357"/>
    </location>
</feature>
<gene>
    <name evidence="4" type="primary">LOC106174833</name>
</gene>
<evidence type="ECO:0000256" key="1">
    <source>
        <dbReference type="SAM" id="MobiDB-lite"/>
    </source>
</evidence>
<feature type="transmembrane region" description="Helical" evidence="2">
    <location>
        <begin position="174"/>
        <end position="194"/>
    </location>
</feature>
<feature type="transmembrane region" description="Helical" evidence="2">
    <location>
        <begin position="775"/>
        <end position="798"/>
    </location>
</feature>
<reference evidence="4" key="1">
    <citation type="submission" date="2025-08" db="UniProtKB">
        <authorList>
            <consortium name="RefSeq"/>
        </authorList>
    </citation>
    <scope>IDENTIFICATION</scope>
    <source>
        <tissue evidence="4">Gonads</tissue>
    </source>
</reference>
<sequence>MHQRTSAPAQDDQDAGDQVQHRRRQQPEWFEHRQFQYNGRLVLPFLPGLVIMVYLGGEVLLGIASVGACLIHILDSVGQKRNALIAYVLTFVCCQMTIFYSAVPLVWHSFFNVCIISALNMHAVMTGGWILLQFDILIAEEPELAKIIEIFLFTVYPFVSTVLLTWMTATMIEISIAPICFCIIGFILLQPFMVPTRSSFTKDTTARDPKGQVLEPETVALVLLAYLTTPPMVQVAITAWEDRWSLLHLQNIICLIFLVFLSLFLGTFLSIKQVLDYAGIQEVQLGRLRWFSLGVVLTLLNNVLGRYEMSSYLLPWLPVGIGLHAVFAITLQRRKHLPLSWLVFGCLLFYYAVIFYLMPWRLVYYLPRVGLHIDLALLLVLLSIAFTLLTTLAAVGDIFGLVIILCASVFVMCEVVLQAGHLYSAPLLAVSGFLASYAVIKLYHAGKIAWFVAWLVVSIQFVKVPSVTHLYRVTSEWTLMMSVQERIGVLLTALVVTKIHLFEKRKQLSMNVVLAYFISTGLAVALNVQPFLQPLLHSIVQEEPDILDVLGTVFLLWGLLLLKLTMFHTVSAPVLRHLAPALLLMGIAVLDSPWMLGLVVSLYVTVIAVSQKWTSRSALLRAILAICVGIPVGMLVVLYFTEESVVGPGIWLATCALSFLVTFSFLTVYESNKNCDMILTYCWVLITILDVVLLALDASVWGLKGLGEGSALHISSFTWTGTAAVFKLHATKNKSPDLLSGAVSGPPWVPLFGNLATLASFISLCLASDPENMDGWILGCSAVFLLLQNDGICISSLHHSNQKVPTVCTAAVYILAQTVWASNIWLPKKTFLRTLQGALESAILLLTLPVLLAYCTTAWSGKKLFSNKLIAFLLPLFSLLILFGSSFYSTVYSGIGLLMGGWVLTIKT</sequence>
<feature type="region of interest" description="Disordered" evidence="1">
    <location>
        <begin position="1"/>
        <end position="23"/>
    </location>
</feature>
<name>A0A1S3JNM9_LINAN</name>
<feature type="transmembrane region" description="Helical" evidence="2">
    <location>
        <begin position="508"/>
        <end position="526"/>
    </location>
</feature>
<evidence type="ECO:0000313" key="4">
    <source>
        <dbReference type="RefSeq" id="XP_013411980.1"/>
    </source>
</evidence>
<feature type="transmembrane region" description="Helical" evidence="2">
    <location>
        <begin position="423"/>
        <end position="443"/>
    </location>
</feature>
<feature type="transmembrane region" description="Helical" evidence="2">
    <location>
        <begin position="45"/>
        <end position="71"/>
    </location>
</feature>
<feature type="transmembrane region" description="Helical" evidence="2">
    <location>
        <begin position="678"/>
        <end position="696"/>
    </location>
</feature>
<feature type="transmembrane region" description="Helical" evidence="2">
    <location>
        <begin position="546"/>
        <end position="562"/>
    </location>
</feature>
<accession>A0A1S3JNM9</accession>
<feature type="transmembrane region" description="Helical" evidence="2">
    <location>
        <begin position="369"/>
        <end position="391"/>
    </location>
</feature>
<feature type="transmembrane region" description="Helical" evidence="2">
    <location>
        <begin position="109"/>
        <end position="132"/>
    </location>
</feature>
<feature type="transmembrane region" description="Helical" evidence="2">
    <location>
        <begin position="290"/>
        <end position="307"/>
    </location>
</feature>
<keyword evidence="2" id="KW-1133">Transmembrane helix</keyword>
<feature type="transmembrane region" description="Helical" evidence="2">
    <location>
        <begin position="871"/>
        <end position="904"/>
    </location>
</feature>
<dbReference type="PANTHER" id="PTHR35313:SF1">
    <property type="entry name" value="NO EXINE FORMATION 1"/>
    <property type="match status" value="1"/>
</dbReference>
<dbReference type="KEGG" id="lak:106174833"/>
<dbReference type="OrthoDB" id="10046650at2759"/>
<keyword evidence="2" id="KW-0812">Transmembrane</keyword>
<dbReference type="GeneID" id="106174833"/>
<protein>
    <submittedName>
        <fullName evidence="4">Uncharacterized protein LOC106174833</fullName>
    </submittedName>
</protein>
<feature type="transmembrane region" description="Helical" evidence="2">
    <location>
        <begin position="838"/>
        <end position="859"/>
    </location>
</feature>
<feature type="transmembrane region" description="Helical" evidence="2">
    <location>
        <begin position="804"/>
        <end position="826"/>
    </location>
</feature>
<keyword evidence="3" id="KW-1185">Reference proteome</keyword>
<feature type="transmembrane region" description="Helical" evidence="2">
    <location>
        <begin position="246"/>
        <end position="269"/>
    </location>
</feature>
<feature type="transmembrane region" description="Helical" evidence="2">
    <location>
        <begin position="748"/>
        <end position="768"/>
    </location>
</feature>
<feature type="transmembrane region" description="Helical" evidence="2">
    <location>
        <begin position="646"/>
        <end position="666"/>
    </location>
</feature>
<dbReference type="PANTHER" id="PTHR35313">
    <property type="entry name" value="NO EXINE FORMATION 1"/>
    <property type="match status" value="1"/>
</dbReference>
<evidence type="ECO:0000256" key="2">
    <source>
        <dbReference type="SAM" id="Phobius"/>
    </source>
</evidence>
<organism evidence="3 4">
    <name type="scientific">Lingula anatina</name>
    <name type="common">Brachiopod</name>
    <name type="synonym">Lingula unguis</name>
    <dbReference type="NCBI Taxonomy" id="7574"/>
    <lineage>
        <taxon>Eukaryota</taxon>
        <taxon>Metazoa</taxon>
        <taxon>Spiralia</taxon>
        <taxon>Lophotrochozoa</taxon>
        <taxon>Brachiopoda</taxon>
        <taxon>Linguliformea</taxon>
        <taxon>Lingulata</taxon>
        <taxon>Lingulida</taxon>
        <taxon>Linguloidea</taxon>
        <taxon>Lingulidae</taxon>
        <taxon>Lingula</taxon>
    </lineage>
</organism>
<proteinExistence type="predicted"/>
<feature type="transmembrane region" description="Helical" evidence="2">
    <location>
        <begin position="618"/>
        <end position="640"/>
    </location>
</feature>
<evidence type="ECO:0000313" key="3">
    <source>
        <dbReference type="Proteomes" id="UP000085678"/>
    </source>
</evidence>
<dbReference type="RefSeq" id="XP_013411980.1">
    <property type="nucleotide sequence ID" value="XM_013556526.1"/>
</dbReference>
<feature type="transmembrane region" description="Helical" evidence="2">
    <location>
        <begin position="83"/>
        <end position="103"/>
    </location>
</feature>
<feature type="transmembrane region" description="Helical" evidence="2">
    <location>
        <begin position="219"/>
        <end position="240"/>
    </location>
</feature>
<feature type="transmembrane region" description="Helical" evidence="2">
    <location>
        <begin position="313"/>
        <end position="331"/>
    </location>
</feature>
<feature type="transmembrane region" description="Helical" evidence="2">
    <location>
        <begin position="398"/>
        <end position="417"/>
    </location>
</feature>
<dbReference type="Proteomes" id="UP000085678">
    <property type="component" value="Unplaced"/>
</dbReference>